<dbReference type="InterPro" id="IPR051983">
    <property type="entry name" value="WSB_SOCS-box_domain"/>
</dbReference>
<dbReference type="Pfam" id="PF07525">
    <property type="entry name" value="SOCS_box"/>
    <property type="match status" value="1"/>
</dbReference>
<evidence type="ECO:0000256" key="1">
    <source>
        <dbReference type="ARBA" id="ARBA00004167"/>
    </source>
</evidence>
<sequence>MERSKVNFFLLLVTHLIGIAVGQTQEKIVGTLGDSVSLPCHGIASNGTHSVVRWLKDGKTAASRNLSSVSSPSGNMHFSISDQGSLTIRGLLLSDEGIYLCNGSMLNHTMEKQTDIQLLIVSGPTNLRMDIKPAAALPNGTLFVQKGSAVSFNCSSDSYPTQALSWVFQDLASNSSLLSSRNKSPLEFSIPSIQPSNQGTYSCISQNALSNRTASKSTSLLVYYVPDRHPECFCNPGNDSLQLLLHCSWPESYPSPMLHWEEELGAHETKKPVLNVSMTTESLEVTLNRSQLYNGQTLRCTAHNQMLNSEARFCAINLRAPFPQGAPLVTVAEGNNVTLTCTEATSLPPAKTTWRRKISQEEVIPGDKYIVSESGPTFSLKIVNVTKEDEGPYFCRSENPLMVLELEVFMTVKSSETYAGGVVGAFIAVLVIVMGIIVGTSAYRNRDRICLGSGFGITNEERNDVFNLVESDEEDIFDEPVSRITTTANGHSTSLVQIHRFPSSDHEDLASPEPEAEVETEPPEQELFGACQGTAPLIAELRPIHPPSVDGRAGCETWSVEFSPDGDYFAWSKGYGFVQLLRWPLQGIEWHGTPQFGGTVKESTLDCGQTVWGLAFGPRASKYAGRTDDHTLSETAQPLLLATGLNNGAIKVWDVETGHLCFNLSGHQSVVRDLVFAPNGSLTLVSGSRDTTLRIWNLTMPTCTRIGPFRIQGHFQGPFRPSSAVKKSHVLRGHTNWVSSVSVSPDCSMIASVCRQSTKIFLWSLRSYTFIRSLFMTGITWYVSCAFSPDGALLATATCFGNWEAYLWDPYTGEHLFSIQECFYCRDTGVQKSIESVRFSSQGLHLAFISGDREIRVWELGQDKPLMESKLHEHTCGLCCTFHPQGGVIATGTRDGYVKFWSVPLVVPSLVHLCRMALRFSVSTHQVMALPIPRKIKDILTYRNIEFHYEFRCSQHYWKQ</sequence>
<feature type="domain" description="Ig-like" evidence="16">
    <location>
        <begin position="323"/>
        <end position="411"/>
    </location>
</feature>
<dbReference type="InterPro" id="IPR020472">
    <property type="entry name" value="WD40_PAC1"/>
</dbReference>
<keyword evidence="14" id="KW-0732">Signal</keyword>
<dbReference type="Gene3D" id="1.10.750.20">
    <property type="entry name" value="SOCS box"/>
    <property type="match status" value="1"/>
</dbReference>
<dbReference type="Proteomes" id="UP001152622">
    <property type="component" value="Chromosome 1"/>
</dbReference>
<evidence type="ECO:0000313" key="18">
    <source>
        <dbReference type="Proteomes" id="UP001152622"/>
    </source>
</evidence>
<accession>A0A9Q1G9N8</accession>
<feature type="region of interest" description="Disordered" evidence="12">
    <location>
        <begin position="503"/>
        <end position="523"/>
    </location>
</feature>
<dbReference type="PANTHER" id="PTHR15622">
    <property type="entry name" value="WD40 REPEAT PROTEIN"/>
    <property type="match status" value="1"/>
</dbReference>
<dbReference type="Pfam" id="PF00400">
    <property type="entry name" value="WD40"/>
    <property type="match status" value="3"/>
</dbReference>
<dbReference type="InterPro" id="IPR015943">
    <property type="entry name" value="WD40/YVTN_repeat-like_dom_sf"/>
</dbReference>
<dbReference type="InterPro" id="IPR003598">
    <property type="entry name" value="Ig_sub2"/>
</dbReference>
<dbReference type="InterPro" id="IPR001496">
    <property type="entry name" value="SOCS_box"/>
</dbReference>
<keyword evidence="4 13" id="KW-0812">Transmembrane</keyword>
<dbReference type="SUPFAM" id="SSF158235">
    <property type="entry name" value="SOCS box-like"/>
    <property type="match status" value="1"/>
</dbReference>
<dbReference type="InterPro" id="IPR013783">
    <property type="entry name" value="Ig-like_fold"/>
</dbReference>
<dbReference type="SMART" id="SM00969">
    <property type="entry name" value="SOCS_box"/>
    <property type="match status" value="1"/>
</dbReference>
<evidence type="ECO:0000259" key="15">
    <source>
        <dbReference type="PROSITE" id="PS50225"/>
    </source>
</evidence>
<keyword evidence="18" id="KW-1185">Reference proteome</keyword>
<dbReference type="InterPro" id="IPR013106">
    <property type="entry name" value="Ig_V-set"/>
</dbReference>
<evidence type="ECO:0000259" key="16">
    <source>
        <dbReference type="PROSITE" id="PS50835"/>
    </source>
</evidence>
<feature type="chain" id="PRO_5040504588" evidence="14">
    <location>
        <begin position="23"/>
        <end position="960"/>
    </location>
</feature>
<dbReference type="PANTHER" id="PTHR15622:SF1">
    <property type="entry name" value="WD REPEAT AND SOCS BOX-CONTAINING PROTEIN 2"/>
    <property type="match status" value="1"/>
</dbReference>
<evidence type="ECO:0000256" key="14">
    <source>
        <dbReference type="SAM" id="SignalP"/>
    </source>
</evidence>
<gene>
    <name evidence="17" type="ORF">SKAU_G00009420</name>
</gene>
<keyword evidence="7 13" id="KW-1133">Transmembrane helix</keyword>
<dbReference type="PROSITE" id="PS00678">
    <property type="entry name" value="WD_REPEATS_1"/>
    <property type="match status" value="1"/>
</dbReference>
<dbReference type="Pfam" id="PF07686">
    <property type="entry name" value="V-set"/>
    <property type="match status" value="1"/>
</dbReference>
<feature type="domain" description="Ig-like" evidence="16">
    <location>
        <begin position="133"/>
        <end position="219"/>
    </location>
</feature>
<evidence type="ECO:0000256" key="5">
    <source>
        <dbReference type="ARBA" id="ARBA00022737"/>
    </source>
</evidence>
<comment type="caution">
    <text evidence="17">The sequence shown here is derived from an EMBL/GenBank/DDBJ whole genome shotgun (WGS) entry which is preliminary data.</text>
</comment>
<dbReference type="InterPro" id="IPR013151">
    <property type="entry name" value="Immunoglobulin_dom"/>
</dbReference>
<dbReference type="CDD" id="cd00200">
    <property type="entry name" value="WD40"/>
    <property type="match status" value="1"/>
</dbReference>
<proteinExistence type="predicted"/>
<evidence type="ECO:0000256" key="11">
    <source>
        <dbReference type="PROSITE-ProRule" id="PRU00221"/>
    </source>
</evidence>
<evidence type="ECO:0000256" key="6">
    <source>
        <dbReference type="ARBA" id="ARBA00022786"/>
    </source>
</evidence>
<evidence type="ECO:0000256" key="4">
    <source>
        <dbReference type="ARBA" id="ARBA00022692"/>
    </source>
</evidence>
<dbReference type="InterPro" id="IPR013162">
    <property type="entry name" value="CD80_C2-set"/>
</dbReference>
<dbReference type="SUPFAM" id="SSF50998">
    <property type="entry name" value="Quinoprotein alcohol dehydrogenase-like"/>
    <property type="match status" value="1"/>
</dbReference>
<dbReference type="OrthoDB" id="538223at2759"/>
<dbReference type="GO" id="GO:0035556">
    <property type="term" value="P:intracellular signal transduction"/>
    <property type="evidence" value="ECO:0007669"/>
    <property type="project" value="InterPro"/>
</dbReference>
<evidence type="ECO:0000313" key="17">
    <source>
        <dbReference type="EMBL" id="KAJ8380164.1"/>
    </source>
</evidence>
<dbReference type="SUPFAM" id="SSF48726">
    <property type="entry name" value="Immunoglobulin"/>
    <property type="match status" value="3"/>
</dbReference>
<feature type="repeat" description="WD" evidence="11">
    <location>
        <begin position="882"/>
        <end position="903"/>
    </location>
</feature>
<dbReference type="EMBL" id="JAINUF010000001">
    <property type="protein sequence ID" value="KAJ8380164.1"/>
    <property type="molecule type" value="Genomic_DNA"/>
</dbReference>
<evidence type="ECO:0000256" key="12">
    <source>
        <dbReference type="SAM" id="MobiDB-lite"/>
    </source>
</evidence>
<evidence type="ECO:0000256" key="10">
    <source>
        <dbReference type="ARBA" id="ARBA00023319"/>
    </source>
</evidence>
<dbReference type="SMART" id="SM00408">
    <property type="entry name" value="IGc2"/>
    <property type="match status" value="3"/>
</dbReference>
<feature type="domain" description="SOCS box" evidence="15">
    <location>
        <begin position="907"/>
        <end position="946"/>
    </location>
</feature>
<dbReference type="PRINTS" id="PR00320">
    <property type="entry name" value="GPROTEINBRPT"/>
</dbReference>
<feature type="transmembrane region" description="Helical" evidence="13">
    <location>
        <begin position="418"/>
        <end position="438"/>
    </location>
</feature>
<dbReference type="AlphaFoldDB" id="A0A9Q1G9N8"/>
<feature type="signal peptide" evidence="14">
    <location>
        <begin position="1"/>
        <end position="22"/>
    </location>
</feature>
<dbReference type="PROSITE" id="PS50294">
    <property type="entry name" value="WD_REPEATS_REGION"/>
    <property type="match status" value="1"/>
</dbReference>
<evidence type="ECO:0000256" key="7">
    <source>
        <dbReference type="ARBA" id="ARBA00022989"/>
    </source>
</evidence>
<keyword evidence="3 11" id="KW-0853">WD repeat</keyword>
<dbReference type="InterPro" id="IPR007110">
    <property type="entry name" value="Ig-like_dom"/>
</dbReference>
<keyword evidence="8 13" id="KW-0472">Membrane</keyword>
<dbReference type="GO" id="GO:0016020">
    <property type="term" value="C:membrane"/>
    <property type="evidence" value="ECO:0007669"/>
    <property type="project" value="UniProtKB-SubCell"/>
</dbReference>
<feature type="repeat" description="WD" evidence="11">
    <location>
        <begin position="827"/>
        <end position="868"/>
    </location>
</feature>
<dbReference type="Gene3D" id="2.130.10.10">
    <property type="entry name" value="YVTN repeat-like/Quinoprotein amine dehydrogenase"/>
    <property type="match status" value="2"/>
</dbReference>
<dbReference type="Pfam" id="PF13927">
    <property type="entry name" value="Ig_3"/>
    <property type="match status" value="1"/>
</dbReference>
<dbReference type="GO" id="GO:0000209">
    <property type="term" value="P:protein polyubiquitination"/>
    <property type="evidence" value="ECO:0007669"/>
    <property type="project" value="TreeGrafter"/>
</dbReference>
<dbReference type="SMART" id="SM00409">
    <property type="entry name" value="IG"/>
    <property type="match status" value="3"/>
</dbReference>
<reference evidence="17" key="1">
    <citation type="journal article" date="2023" name="Science">
        <title>Genome structures resolve the early diversification of teleost fishes.</title>
        <authorList>
            <person name="Parey E."/>
            <person name="Louis A."/>
            <person name="Montfort J."/>
            <person name="Bouchez O."/>
            <person name="Roques C."/>
            <person name="Iampietro C."/>
            <person name="Lluch J."/>
            <person name="Castinel A."/>
            <person name="Donnadieu C."/>
            <person name="Desvignes T."/>
            <person name="Floi Bucao C."/>
            <person name="Jouanno E."/>
            <person name="Wen M."/>
            <person name="Mejri S."/>
            <person name="Dirks R."/>
            <person name="Jansen H."/>
            <person name="Henkel C."/>
            <person name="Chen W.J."/>
            <person name="Zahm M."/>
            <person name="Cabau C."/>
            <person name="Klopp C."/>
            <person name="Thompson A.W."/>
            <person name="Robinson-Rechavi M."/>
            <person name="Braasch I."/>
            <person name="Lecointre G."/>
            <person name="Bobe J."/>
            <person name="Postlethwait J.H."/>
            <person name="Berthelot C."/>
            <person name="Roest Crollius H."/>
            <person name="Guiguen Y."/>
        </authorList>
    </citation>
    <scope>NUCLEOTIDE SEQUENCE</scope>
    <source>
        <strain evidence="17">WJC10195</strain>
    </source>
</reference>
<keyword evidence="5" id="KW-0677">Repeat</keyword>
<dbReference type="Pfam" id="PF08205">
    <property type="entry name" value="C2-set_2"/>
    <property type="match status" value="1"/>
</dbReference>
<keyword evidence="6" id="KW-0833">Ubl conjugation pathway</keyword>
<protein>
    <submittedName>
        <fullName evidence="17">Uncharacterized protein</fullName>
    </submittedName>
</protein>
<feature type="compositionally biased region" description="Acidic residues" evidence="12">
    <location>
        <begin position="514"/>
        <end position="523"/>
    </location>
</feature>
<dbReference type="SMART" id="SM00320">
    <property type="entry name" value="WD40"/>
    <property type="match status" value="6"/>
</dbReference>
<comment type="subcellular location">
    <subcellularLocation>
        <location evidence="1">Membrane</location>
        <topology evidence="1">Single-pass membrane protein</topology>
    </subcellularLocation>
</comment>
<dbReference type="PROSITE" id="PS50082">
    <property type="entry name" value="WD_REPEATS_2"/>
    <property type="match status" value="3"/>
</dbReference>
<dbReference type="InterPro" id="IPR011047">
    <property type="entry name" value="Quinoprotein_ADH-like_sf"/>
</dbReference>
<dbReference type="InterPro" id="IPR036036">
    <property type="entry name" value="SOCS_box-like_dom_sf"/>
</dbReference>
<keyword evidence="9" id="KW-1015">Disulfide bond</keyword>
<dbReference type="InterPro" id="IPR019775">
    <property type="entry name" value="WD40_repeat_CS"/>
</dbReference>
<feature type="repeat" description="WD" evidence="11">
    <location>
        <begin position="664"/>
        <end position="706"/>
    </location>
</feature>
<comment type="pathway">
    <text evidence="2">Protein modification; protein ubiquitination.</text>
</comment>
<organism evidence="17 18">
    <name type="scientific">Synaphobranchus kaupii</name>
    <name type="common">Kaup's arrowtooth eel</name>
    <dbReference type="NCBI Taxonomy" id="118154"/>
    <lineage>
        <taxon>Eukaryota</taxon>
        <taxon>Metazoa</taxon>
        <taxon>Chordata</taxon>
        <taxon>Craniata</taxon>
        <taxon>Vertebrata</taxon>
        <taxon>Euteleostomi</taxon>
        <taxon>Actinopterygii</taxon>
        <taxon>Neopterygii</taxon>
        <taxon>Teleostei</taxon>
        <taxon>Anguilliformes</taxon>
        <taxon>Synaphobranchidae</taxon>
        <taxon>Synaphobranchus</taxon>
    </lineage>
</organism>
<evidence type="ECO:0000256" key="8">
    <source>
        <dbReference type="ARBA" id="ARBA00023136"/>
    </source>
</evidence>
<evidence type="ECO:0000256" key="2">
    <source>
        <dbReference type="ARBA" id="ARBA00004906"/>
    </source>
</evidence>
<keyword evidence="10" id="KW-0393">Immunoglobulin domain</keyword>
<dbReference type="InterPro" id="IPR001680">
    <property type="entry name" value="WD40_rpt"/>
</dbReference>
<dbReference type="Gene3D" id="2.60.40.10">
    <property type="entry name" value="Immunoglobulins"/>
    <property type="match status" value="4"/>
</dbReference>
<evidence type="ECO:0000256" key="13">
    <source>
        <dbReference type="SAM" id="Phobius"/>
    </source>
</evidence>
<feature type="domain" description="Ig-like" evidence="16">
    <location>
        <begin position="33"/>
        <end position="117"/>
    </location>
</feature>
<dbReference type="Pfam" id="PF00047">
    <property type="entry name" value="ig"/>
    <property type="match status" value="1"/>
</dbReference>
<dbReference type="PROSITE" id="PS50835">
    <property type="entry name" value="IG_LIKE"/>
    <property type="match status" value="3"/>
</dbReference>
<dbReference type="PROSITE" id="PS50225">
    <property type="entry name" value="SOCS"/>
    <property type="match status" value="1"/>
</dbReference>
<evidence type="ECO:0000256" key="9">
    <source>
        <dbReference type="ARBA" id="ARBA00023157"/>
    </source>
</evidence>
<dbReference type="InterPro" id="IPR036179">
    <property type="entry name" value="Ig-like_dom_sf"/>
</dbReference>
<evidence type="ECO:0000256" key="3">
    <source>
        <dbReference type="ARBA" id="ARBA00022574"/>
    </source>
</evidence>
<dbReference type="SMART" id="SM00253">
    <property type="entry name" value="SOCS"/>
    <property type="match status" value="1"/>
</dbReference>
<name>A0A9Q1G9N8_SYNKA</name>
<dbReference type="InterPro" id="IPR003599">
    <property type="entry name" value="Ig_sub"/>
</dbReference>